<evidence type="ECO:0000256" key="16">
    <source>
        <dbReference type="ARBA" id="ARBA00049421"/>
    </source>
</evidence>
<proteinExistence type="inferred from homology"/>
<reference evidence="18" key="1">
    <citation type="submission" date="2023-08" db="EMBL/GenBank/DDBJ databases">
        <authorList>
            <person name="Chen Y."/>
            <person name="Shah S."/>
            <person name="Dougan E. K."/>
            <person name="Thang M."/>
            <person name="Chan C."/>
        </authorList>
    </citation>
    <scope>NUCLEOTIDE SEQUENCE</scope>
</reference>
<organism evidence="18 19">
    <name type="scientific">Effrenium voratum</name>
    <dbReference type="NCBI Taxonomy" id="2562239"/>
    <lineage>
        <taxon>Eukaryota</taxon>
        <taxon>Sar</taxon>
        <taxon>Alveolata</taxon>
        <taxon>Dinophyceae</taxon>
        <taxon>Suessiales</taxon>
        <taxon>Symbiodiniaceae</taxon>
        <taxon>Effrenium</taxon>
    </lineage>
</organism>
<evidence type="ECO:0000256" key="11">
    <source>
        <dbReference type="ARBA" id="ARBA00023034"/>
    </source>
</evidence>
<dbReference type="InterPro" id="IPR004139">
    <property type="entry name" value="Glyco_trans_13"/>
</dbReference>
<dbReference type="Proteomes" id="UP001178507">
    <property type="component" value="Unassembled WGS sequence"/>
</dbReference>
<accession>A0AA36I8E2</accession>
<comment type="similarity">
    <text evidence="4">Belongs to the glycosyltransferase 13 family.</text>
</comment>
<keyword evidence="9" id="KW-0735">Signal-anchor</keyword>
<keyword evidence="5" id="KW-0328">Glycosyltransferase</keyword>
<evidence type="ECO:0000256" key="17">
    <source>
        <dbReference type="SAM" id="Phobius"/>
    </source>
</evidence>
<keyword evidence="19" id="KW-1185">Reference proteome</keyword>
<dbReference type="AlphaFoldDB" id="A0AA36I8E2"/>
<dbReference type="GO" id="GO:0003827">
    <property type="term" value="F:alpha-1,3-mannosylglycoprotein 2-beta-N-acetylglucosaminyltransferase activity"/>
    <property type="evidence" value="ECO:0007669"/>
    <property type="project" value="UniProtKB-EC"/>
</dbReference>
<sequence length="744" mass="82699">MISSRRRGKGKCDSASCTRVAMAVLVAANLLLCFIFGFFHLQHVEAAQAIDFGELDFSKLYDPPPGMSTPELPNLARDAQSQMEAVQPTTRIWSLTNLRKEPEAVVSPSPPMALALRLASCPVCGNQILGQLPTPLKKRAISCEWKEVPNTFLSDLVGVVAPDRLSAAKDICTEFGSACGGVTCSRSQGSDAFGCTARASAEPRASPAREVSYIKDCKFLEADCDEEAVKTAASNPFAKDMRGTAIVILAHNREADLRNCLESLLSIPEAALFTLHVSLDDPVAFATMGATIQRVASAHAVHIHVWKIYEQKPGDDYNSEMQKWTKMNTGKIAHHYWQVFERAFMEEHFEQVIFAEEDLLFSPDFLALFRSTAGLLDQDPSLWCVSAWNDFGFKGTATDHCRLQRTSYFPGLGFLLPRSAWLKIREEWPAAPTMGWDYWMRVAFRTFGKECIVPEVSRSHHAAAKGSSVSTAKQLRLFDAMAFADIPSTCVATDSCNHFGNISYLMEQEYESWMRKVIEDAPRLKPSELRLQNGKPLLKKLPNIVHVVPFQREEYAGMAEGAGLLPRNTKGSIPQDLRSEHYGVIVVQELVHPQYCPSTGAMAPKVGRMVSQHVPLLLVDRRSPRGYLQEDEQLRLESDFEVIAGGQGQSCEDVCKQRRSSCDKNQLYFLNDCNLLRKHFACEAGCAHQVGKELPVYVPDSFQPTHRQCLLTFISPMTCEAKHPSTARLCACRVIAPAPTSQRI</sequence>
<evidence type="ECO:0000256" key="12">
    <source>
        <dbReference type="ARBA" id="ARBA00023136"/>
    </source>
</evidence>
<keyword evidence="11" id="KW-0333">Golgi apparatus</keyword>
<evidence type="ECO:0000256" key="10">
    <source>
        <dbReference type="ARBA" id="ARBA00022989"/>
    </source>
</evidence>
<evidence type="ECO:0000256" key="3">
    <source>
        <dbReference type="ARBA" id="ARBA00004922"/>
    </source>
</evidence>
<comment type="subcellular location">
    <subcellularLocation>
        <location evidence="2">Golgi apparatus membrane</location>
        <topology evidence="2">Single-pass type II membrane protein</topology>
    </subcellularLocation>
</comment>
<gene>
    <name evidence="18" type="ORF">EVOR1521_LOCUS10240</name>
</gene>
<evidence type="ECO:0000256" key="13">
    <source>
        <dbReference type="ARBA" id="ARBA00023211"/>
    </source>
</evidence>
<dbReference type="Pfam" id="PF03071">
    <property type="entry name" value="GNT-I"/>
    <property type="match status" value="1"/>
</dbReference>
<keyword evidence="10 17" id="KW-1133">Transmembrane helix</keyword>
<evidence type="ECO:0000256" key="8">
    <source>
        <dbReference type="ARBA" id="ARBA00022723"/>
    </source>
</evidence>
<evidence type="ECO:0000256" key="14">
    <source>
        <dbReference type="ARBA" id="ARBA00038949"/>
    </source>
</evidence>
<dbReference type="InterPro" id="IPR052261">
    <property type="entry name" value="Glycosyltransferase_13"/>
</dbReference>
<dbReference type="PANTHER" id="PTHR10468:SF6">
    <property type="entry name" value="GLCNAC TRANSFERASE"/>
    <property type="match status" value="1"/>
</dbReference>
<feature type="transmembrane region" description="Helical" evidence="17">
    <location>
        <begin position="20"/>
        <end position="41"/>
    </location>
</feature>
<evidence type="ECO:0000256" key="2">
    <source>
        <dbReference type="ARBA" id="ARBA00004323"/>
    </source>
</evidence>
<evidence type="ECO:0000313" key="18">
    <source>
        <dbReference type="EMBL" id="CAJ1383001.1"/>
    </source>
</evidence>
<dbReference type="EMBL" id="CAUJNA010000968">
    <property type="protein sequence ID" value="CAJ1383001.1"/>
    <property type="molecule type" value="Genomic_DNA"/>
</dbReference>
<dbReference type="PANTHER" id="PTHR10468">
    <property type="entry name" value="PROTEIN O-LINKED-MANNOSE BETA-1,2-N-ACETYLGLUCOSAMINYLTRANSFERASE 1/ALPHA-1,3-MANNOSYL-GLYCOPROTEIN 2-BETA-N-ACETYLGLUCOSAMINYLTRANSFERASE"/>
    <property type="match status" value="1"/>
</dbReference>
<dbReference type="SUPFAM" id="SSF53448">
    <property type="entry name" value="Nucleotide-diphospho-sugar transferases"/>
    <property type="match status" value="1"/>
</dbReference>
<evidence type="ECO:0000256" key="9">
    <source>
        <dbReference type="ARBA" id="ARBA00022968"/>
    </source>
</evidence>
<keyword evidence="13" id="KW-0464">Manganese</keyword>
<evidence type="ECO:0000256" key="6">
    <source>
        <dbReference type="ARBA" id="ARBA00022679"/>
    </source>
</evidence>
<dbReference type="EC" id="2.4.1.101" evidence="14"/>
<dbReference type="Gene3D" id="3.90.550.10">
    <property type="entry name" value="Spore Coat Polysaccharide Biosynthesis Protein SpsA, Chain A"/>
    <property type="match status" value="1"/>
</dbReference>
<keyword evidence="7 17" id="KW-0812">Transmembrane</keyword>
<comment type="catalytic activity">
    <reaction evidence="16">
        <text>N(4)-(alpha-D-Man-(1-&gt;3)-[alpha-D-Man-(1-&gt;3)-[alpha-D-Man-(1-&gt;6)]-alpha-D-Man-(1-&gt;6)]-beta-D-Man-(1-&gt;4)-beta-D-GlcNAc-(1-&gt;4)-beta-D-GlcNAc)-L-asparaginyl-[protein] (N-glucan mannose isomer 5A1,2) + UDP-N-acetyl-alpha-D-glucosamine = N(4)-{beta-D-GlcNAc-(1-&gt;2)-alpha-D-Man-(1-&gt;3)-[alpha-D-Man-(1-&gt;3)-[alpha-D-Man-(1-&gt;6)]-alpha-D-Man-(1-&gt;6)]-beta-D-Man-(1-&gt;4)-beta-D-GlcNAc-(1-&gt;4)-beta-D-GlcNAc}-L-asparaginyl-[protein] + UDP + H(+)</text>
        <dbReference type="Rhea" id="RHEA:11456"/>
        <dbReference type="Rhea" id="RHEA-COMP:14367"/>
        <dbReference type="Rhea" id="RHEA-COMP:14368"/>
        <dbReference type="ChEBI" id="CHEBI:15378"/>
        <dbReference type="ChEBI" id="CHEBI:57705"/>
        <dbReference type="ChEBI" id="CHEBI:58223"/>
        <dbReference type="ChEBI" id="CHEBI:59087"/>
        <dbReference type="ChEBI" id="CHEBI:60625"/>
        <dbReference type="EC" id="2.4.1.101"/>
    </reaction>
</comment>
<evidence type="ECO:0000256" key="4">
    <source>
        <dbReference type="ARBA" id="ARBA00006492"/>
    </source>
</evidence>
<evidence type="ECO:0000256" key="5">
    <source>
        <dbReference type="ARBA" id="ARBA00022676"/>
    </source>
</evidence>
<comment type="cofactor">
    <cofactor evidence="1">
        <name>Mn(2+)</name>
        <dbReference type="ChEBI" id="CHEBI:29035"/>
    </cofactor>
</comment>
<dbReference type="FunFam" id="3.90.550.10:FF:000252">
    <property type="entry name" value="Protein O-linked-mannose beta-1,2-N-acetylglucosaminyltransferase 1"/>
    <property type="match status" value="1"/>
</dbReference>
<protein>
    <recommendedName>
        <fullName evidence="14">alpha-1,3-mannosyl-glycoprotein 2-beta-N-acetylglucosaminyltransferase</fullName>
        <ecNumber evidence="14">2.4.1.101</ecNumber>
    </recommendedName>
    <alternativeName>
        <fullName evidence="15">N-glycosyl-oligosaccharide-glycoprotein N-acetylglucosaminyltransferase I</fullName>
    </alternativeName>
</protein>
<keyword evidence="8" id="KW-0479">Metal-binding</keyword>
<evidence type="ECO:0000256" key="7">
    <source>
        <dbReference type="ARBA" id="ARBA00022692"/>
    </source>
</evidence>
<evidence type="ECO:0000256" key="15">
    <source>
        <dbReference type="ARBA" id="ARBA00041712"/>
    </source>
</evidence>
<comment type="pathway">
    <text evidence="3">Protein modification; protein glycosylation.</text>
</comment>
<dbReference type="GO" id="GO:0046872">
    <property type="term" value="F:metal ion binding"/>
    <property type="evidence" value="ECO:0007669"/>
    <property type="project" value="UniProtKB-KW"/>
</dbReference>
<comment type="caution">
    <text evidence="18">The sequence shown here is derived from an EMBL/GenBank/DDBJ whole genome shotgun (WGS) entry which is preliminary data.</text>
</comment>
<evidence type="ECO:0000313" key="19">
    <source>
        <dbReference type="Proteomes" id="UP001178507"/>
    </source>
</evidence>
<dbReference type="GO" id="GO:0000139">
    <property type="term" value="C:Golgi membrane"/>
    <property type="evidence" value="ECO:0007669"/>
    <property type="project" value="UniProtKB-SubCell"/>
</dbReference>
<dbReference type="InterPro" id="IPR029044">
    <property type="entry name" value="Nucleotide-diphossugar_trans"/>
</dbReference>
<keyword evidence="6" id="KW-0808">Transferase</keyword>
<evidence type="ECO:0000256" key="1">
    <source>
        <dbReference type="ARBA" id="ARBA00001936"/>
    </source>
</evidence>
<keyword evidence="12 17" id="KW-0472">Membrane</keyword>
<name>A0AA36I8E2_9DINO</name>